<sequence length="445" mass="44716">MFSLLHGLLHGPLRGLLHGLRRLPVRGGAAATAALALLLASPGSAHAASGDLDSSFGGNGKVVDLDVSAGIEGHGLAVQDDGKLVALGSFYGEGTGPDFVVVRYNPDGTLDSGFGNEGVVTTDFGQGEEAAHGLALQPDGKIVVVGTTQRPGSEGCCWFTVARYQPDGDLDTGFGDGGRTITDFGSDGSADAYAVTVQPDGRIVAVGQSGGDIVVARYDSAGDPDPTFSGDGQLTTHFSAGGISTAQDVALQSDGRIVVAGGVGLGNPGYTPAFALVRYNPNGSLDTGFDGDGKRVVGFSGEAQGYGLVLIPGGDMAVAGYVTPSGGTSSRFALARLNADGSLDTGFDGDGKVTTTFAGGARAHDVALQSDGKLVAAGSRGGDWALARYNTNGSLDTGFDGDGKVVTDFTPGVADHARDVVVQADGRIVAAGDADAYLALARYLP</sequence>
<keyword evidence="1" id="KW-0732">Signal</keyword>
<dbReference type="Gene3D" id="2.80.10.50">
    <property type="match status" value="4"/>
</dbReference>
<feature type="signal peptide" evidence="1">
    <location>
        <begin position="1"/>
        <end position="47"/>
    </location>
</feature>
<evidence type="ECO:0000256" key="1">
    <source>
        <dbReference type="SAM" id="SignalP"/>
    </source>
</evidence>
<reference evidence="2 3" key="1">
    <citation type="submission" date="2024-06" db="EMBL/GenBank/DDBJ databases">
        <title>The Natural Products Discovery Center: Release of the First 8490 Sequenced Strains for Exploring Actinobacteria Biosynthetic Diversity.</title>
        <authorList>
            <person name="Kalkreuter E."/>
            <person name="Kautsar S.A."/>
            <person name="Yang D."/>
            <person name="Bader C.D."/>
            <person name="Teijaro C.N."/>
            <person name="Fluegel L."/>
            <person name="Davis C.M."/>
            <person name="Simpson J.R."/>
            <person name="Lauterbach L."/>
            <person name="Steele A.D."/>
            <person name="Gui C."/>
            <person name="Meng S."/>
            <person name="Li G."/>
            <person name="Viehrig K."/>
            <person name="Ye F."/>
            <person name="Su P."/>
            <person name="Kiefer A.F."/>
            <person name="Nichols A."/>
            <person name="Cepeda A.J."/>
            <person name="Yan W."/>
            <person name="Fan B."/>
            <person name="Jiang Y."/>
            <person name="Adhikari A."/>
            <person name="Zheng C.-J."/>
            <person name="Schuster L."/>
            <person name="Cowan T.M."/>
            <person name="Smanski M.J."/>
            <person name="Chevrette M.G."/>
            <person name="De Carvalho L.P.S."/>
            <person name="Shen B."/>
        </authorList>
    </citation>
    <scope>NUCLEOTIDE SEQUENCE [LARGE SCALE GENOMIC DNA]</scope>
    <source>
        <strain evidence="2 3">NPDC020594</strain>
    </source>
</reference>
<evidence type="ECO:0000313" key="3">
    <source>
        <dbReference type="Proteomes" id="UP001551011"/>
    </source>
</evidence>
<accession>A0ABV3A1V5</accession>
<organism evidence="2 3">
    <name type="scientific">Streptomyces flaveolus</name>
    <dbReference type="NCBI Taxonomy" id="67297"/>
    <lineage>
        <taxon>Bacteria</taxon>
        <taxon>Bacillati</taxon>
        <taxon>Actinomycetota</taxon>
        <taxon>Actinomycetes</taxon>
        <taxon>Kitasatosporales</taxon>
        <taxon>Streptomycetaceae</taxon>
        <taxon>Streptomyces</taxon>
    </lineage>
</organism>
<dbReference type="Pfam" id="PF17164">
    <property type="entry name" value="DUF5122"/>
    <property type="match status" value="7"/>
</dbReference>
<name>A0ABV3A1V5_9ACTN</name>
<dbReference type="EMBL" id="JBFAEG010000002">
    <property type="protein sequence ID" value="MEU5705906.1"/>
    <property type="molecule type" value="Genomic_DNA"/>
</dbReference>
<dbReference type="NCBIfam" id="TIGR02608">
    <property type="entry name" value="delta_60_rpt"/>
    <property type="match status" value="7"/>
</dbReference>
<proteinExistence type="predicted"/>
<dbReference type="RefSeq" id="WP_051848462.1">
    <property type="nucleotide sequence ID" value="NZ_JBEXDP010000001.1"/>
</dbReference>
<feature type="chain" id="PRO_5046200196" evidence="1">
    <location>
        <begin position="48"/>
        <end position="445"/>
    </location>
</feature>
<dbReference type="InterPro" id="IPR013431">
    <property type="entry name" value="Delta_60_rpt"/>
</dbReference>
<dbReference type="Proteomes" id="UP001551011">
    <property type="component" value="Unassembled WGS sequence"/>
</dbReference>
<dbReference type="SUPFAM" id="SSF82171">
    <property type="entry name" value="DPP6 N-terminal domain-like"/>
    <property type="match status" value="1"/>
</dbReference>
<protein>
    <submittedName>
        <fullName evidence="2">Delta-60 repeat domain-containing protein</fullName>
    </submittedName>
</protein>
<evidence type="ECO:0000313" key="2">
    <source>
        <dbReference type="EMBL" id="MEU5705906.1"/>
    </source>
</evidence>
<comment type="caution">
    <text evidence="2">The sequence shown here is derived from an EMBL/GenBank/DDBJ whole genome shotgun (WGS) entry which is preliminary data.</text>
</comment>
<gene>
    <name evidence="2" type="ORF">AB0H04_03270</name>
</gene>
<keyword evidence="3" id="KW-1185">Reference proteome</keyword>